<accession>A0A5Q2TGE7</accession>
<dbReference type="EMBL" id="CP045915">
    <property type="protein sequence ID" value="QGH33093.1"/>
    <property type="molecule type" value="Genomic_DNA"/>
</dbReference>
<dbReference type="Proteomes" id="UP000339690">
    <property type="component" value="Chromosome"/>
</dbReference>
<dbReference type="AlphaFoldDB" id="A0A5Q2TGE7"/>
<organism evidence="1 2">
    <name type="scientific">Gracilibacillus salitolerans</name>
    <dbReference type="NCBI Taxonomy" id="2663022"/>
    <lineage>
        <taxon>Bacteria</taxon>
        <taxon>Bacillati</taxon>
        <taxon>Bacillota</taxon>
        <taxon>Bacilli</taxon>
        <taxon>Bacillales</taxon>
        <taxon>Bacillaceae</taxon>
        <taxon>Gracilibacillus</taxon>
    </lineage>
</organism>
<proteinExistence type="predicted"/>
<evidence type="ECO:0000313" key="2">
    <source>
        <dbReference type="Proteomes" id="UP000339690"/>
    </source>
</evidence>
<reference evidence="1 2" key="1">
    <citation type="submission" date="2019-11" db="EMBL/GenBank/DDBJ databases">
        <title>Gracilibacillus salitolerans sp. nov., a moderate halophile isolated from a saline soil in northwest China.</title>
        <authorList>
            <person name="Gan L."/>
        </authorList>
    </citation>
    <scope>NUCLEOTIDE SEQUENCE [LARGE SCALE GENOMIC DNA]</scope>
    <source>
        <strain evidence="1 2">SCU50</strain>
    </source>
</reference>
<sequence length="70" mass="8174">MSIEFDYKNNDRSDIEKRSFVCLMDLIERLVIIVDNDYGRFSDEQVKSAIEYLEVIEKSLNPVLKTGKAE</sequence>
<gene>
    <name evidence="1" type="ORF">GI584_03070</name>
</gene>
<dbReference type="RefSeq" id="WP_153790207.1">
    <property type="nucleotide sequence ID" value="NZ_CP045915.1"/>
</dbReference>
<name>A0A5Q2TGE7_9BACI</name>
<protein>
    <submittedName>
        <fullName evidence="1">Uncharacterized protein</fullName>
    </submittedName>
</protein>
<evidence type="ECO:0000313" key="1">
    <source>
        <dbReference type="EMBL" id="QGH33093.1"/>
    </source>
</evidence>
<keyword evidence="2" id="KW-1185">Reference proteome</keyword>
<dbReference type="KEGG" id="grc:GI584_03070"/>